<dbReference type="InterPro" id="IPR050336">
    <property type="entry name" value="Chromosome_partition/occlusion"/>
</dbReference>
<reference evidence="6 7" key="1">
    <citation type="submission" date="2006-04" db="EMBL/GenBank/DDBJ databases">
        <authorList>
            <person name="Giovannoni S.J."/>
            <person name="Cho J.-C."/>
            <person name="Ferriera S."/>
            <person name="Johnson J."/>
            <person name="Kravitz S."/>
            <person name="Halpern A."/>
            <person name="Remington K."/>
            <person name="Beeson K."/>
            <person name="Tran B."/>
            <person name="Rogers Y.-H."/>
            <person name="Friedman R."/>
            <person name="Venter J.C."/>
        </authorList>
    </citation>
    <scope>NUCLEOTIDE SEQUENCE [LARGE SCALE GENOMIC DNA]</scope>
    <source>
        <strain evidence="6 7">HTCC1002</strain>
    </source>
</reference>
<evidence type="ECO:0000313" key="6">
    <source>
        <dbReference type="EMBL" id="EAS84966.1"/>
    </source>
</evidence>
<dbReference type="PANTHER" id="PTHR33375">
    <property type="entry name" value="CHROMOSOME-PARTITIONING PROTEIN PARB-RELATED"/>
    <property type="match status" value="1"/>
</dbReference>
<evidence type="ECO:0000259" key="5">
    <source>
        <dbReference type="SMART" id="SM00470"/>
    </source>
</evidence>
<dbReference type="GO" id="GO:0007059">
    <property type="term" value="P:chromosome segregation"/>
    <property type="evidence" value="ECO:0007669"/>
    <property type="project" value="UniProtKB-KW"/>
</dbReference>
<dbReference type="EMBL" id="AAPV01000001">
    <property type="protein sequence ID" value="EAS84966.1"/>
    <property type="molecule type" value="Genomic_DNA"/>
</dbReference>
<dbReference type="Pfam" id="PF02195">
    <property type="entry name" value="ParB_N"/>
    <property type="match status" value="1"/>
</dbReference>
<dbReference type="InterPro" id="IPR041468">
    <property type="entry name" value="HTH_ParB/Spo0J"/>
</dbReference>
<gene>
    <name evidence="6" type="ORF">PU1002_04576</name>
</gene>
<dbReference type="Pfam" id="PF17762">
    <property type="entry name" value="HTH_ParB"/>
    <property type="match status" value="1"/>
</dbReference>
<dbReference type="Pfam" id="PF23552">
    <property type="entry name" value="ParB_C"/>
    <property type="match status" value="1"/>
</dbReference>
<dbReference type="InterPro" id="IPR003115">
    <property type="entry name" value="ParB_N"/>
</dbReference>
<sequence>MDANKIKKGLGRGLSSLIGETKAEVNINKVSISDLVSNKFQPRKIFDEESLQDLTNSIKERGIIQPIIVRKSSEDNSKYEIIAGERRWLSAQKAGLHEVPVVITKVDDLKSLEFAIIENVQRNDLNVIEEAQGYQRLIEEFSYDQEKVAQFIGKSRSHITNCLRLLNLPQAVLKLIQTQKLSAGHAKILVGLDNAEFVANKIIEKNLSVRQSENFVKIFKTKKHSLKTSKDINLQVLENSIREKIGLNVLIKNKKNNSGSLLLEYKDLDQLNKIIEIIKSNY</sequence>
<name>Q1V1B2_PELU1</name>
<protein>
    <submittedName>
        <fullName evidence="6">Chromosome partitioning protein</fullName>
    </submittedName>
</protein>
<dbReference type="InterPro" id="IPR057240">
    <property type="entry name" value="ParB_dimer_C"/>
</dbReference>
<comment type="similarity">
    <text evidence="1">Belongs to the ParB family.</text>
</comment>
<dbReference type="InterPro" id="IPR004437">
    <property type="entry name" value="ParB/RepB/Spo0J"/>
</dbReference>
<comment type="function">
    <text evidence="4">Involved in chromosome partition. Localize to both poles of the predivisional cell following completion of DNA replication. Binds to the DNA origin of replication.</text>
</comment>
<dbReference type="NCBIfam" id="TIGR00180">
    <property type="entry name" value="parB_part"/>
    <property type="match status" value="1"/>
</dbReference>
<dbReference type="GO" id="GO:0005694">
    <property type="term" value="C:chromosome"/>
    <property type="evidence" value="ECO:0007669"/>
    <property type="project" value="TreeGrafter"/>
</dbReference>
<evidence type="ECO:0000313" key="7">
    <source>
        <dbReference type="Proteomes" id="UP000005306"/>
    </source>
</evidence>
<organism evidence="6 7">
    <name type="scientific">Pelagibacter ubique (strain HTCC1002)</name>
    <dbReference type="NCBI Taxonomy" id="314261"/>
    <lineage>
        <taxon>Bacteria</taxon>
        <taxon>Pseudomonadati</taxon>
        <taxon>Pseudomonadota</taxon>
        <taxon>Alphaproteobacteria</taxon>
        <taxon>Candidatus Pelagibacterales</taxon>
        <taxon>Candidatus Pelagibacteraceae</taxon>
        <taxon>Candidatus Pelagibacter</taxon>
    </lineage>
</organism>
<dbReference type="Gene3D" id="1.10.10.2830">
    <property type="match status" value="1"/>
</dbReference>
<dbReference type="AlphaFoldDB" id="Q1V1B2"/>
<dbReference type="Proteomes" id="UP000005306">
    <property type="component" value="Unassembled WGS sequence"/>
</dbReference>
<dbReference type="SMART" id="SM00470">
    <property type="entry name" value="ParB"/>
    <property type="match status" value="1"/>
</dbReference>
<dbReference type="RefSeq" id="WP_006997553.1">
    <property type="nucleotide sequence ID" value="NZ_CH724130.1"/>
</dbReference>
<dbReference type="FunFam" id="3.90.1530.30:FF:000001">
    <property type="entry name" value="Chromosome partitioning protein ParB"/>
    <property type="match status" value="1"/>
</dbReference>
<dbReference type="GO" id="GO:0003677">
    <property type="term" value="F:DNA binding"/>
    <property type="evidence" value="ECO:0007669"/>
    <property type="project" value="UniProtKB-KW"/>
</dbReference>
<dbReference type="GO" id="GO:0045881">
    <property type="term" value="P:positive regulation of sporulation resulting in formation of a cellular spore"/>
    <property type="evidence" value="ECO:0007669"/>
    <property type="project" value="TreeGrafter"/>
</dbReference>
<feature type="domain" description="ParB-like N-terminal" evidence="5">
    <location>
        <begin position="28"/>
        <end position="120"/>
    </location>
</feature>
<comment type="caution">
    <text evidence="6">The sequence shown here is derived from an EMBL/GenBank/DDBJ whole genome shotgun (WGS) entry which is preliminary data.</text>
</comment>
<evidence type="ECO:0000256" key="2">
    <source>
        <dbReference type="ARBA" id="ARBA00022829"/>
    </source>
</evidence>
<dbReference type="SUPFAM" id="SSF110849">
    <property type="entry name" value="ParB/Sulfiredoxin"/>
    <property type="match status" value="1"/>
</dbReference>
<dbReference type="InterPro" id="IPR036086">
    <property type="entry name" value="ParB/Sulfiredoxin_sf"/>
</dbReference>
<keyword evidence="2" id="KW-0159">Chromosome partition</keyword>
<dbReference type="HOGENOM" id="CLU_023853_0_0_5"/>
<proteinExistence type="inferred from homology"/>
<dbReference type="Gene3D" id="3.90.1530.30">
    <property type="match status" value="1"/>
</dbReference>
<dbReference type="PANTHER" id="PTHR33375:SF1">
    <property type="entry name" value="CHROMOSOME-PARTITIONING PROTEIN PARB-RELATED"/>
    <property type="match status" value="1"/>
</dbReference>
<accession>Q1V1B2</accession>
<dbReference type="CDD" id="cd16393">
    <property type="entry name" value="SPO0J_N"/>
    <property type="match status" value="1"/>
</dbReference>
<keyword evidence="3" id="KW-0238">DNA-binding</keyword>
<evidence type="ECO:0000256" key="3">
    <source>
        <dbReference type="ARBA" id="ARBA00023125"/>
    </source>
</evidence>
<evidence type="ECO:0000256" key="1">
    <source>
        <dbReference type="ARBA" id="ARBA00006295"/>
    </source>
</evidence>
<dbReference type="FunFam" id="1.10.10.2830:FF:000001">
    <property type="entry name" value="Chromosome partitioning protein ParB"/>
    <property type="match status" value="1"/>
</dbReference>
<evidence type="ECO:0000256" key="4">
    <source>
        <dbReference type="ARBA" id="ARBA00025472"/>
    </source>
</evidence>